<proteinExistence type="predicted"/>
<name>A0ACD3AAD9_9AGAR</name>
<reference evidence="1 2" key="1">
    <citation type="journal article" date="2019" name="Nat. Ecol. Evol.">
        <title>Megaphylogeny resolves global patterns of mushroom evolution.</title>
        <authorList>
            <person name="Varga T."/>
            <person name="Krizsan K."/>
            <person name="Foldi C."/>
            <person name="Dima B."/>
            <person name="Sanchez-Garcia M."/>
            <person name="Sanchez-Ramirez S."/>
            <person name="Szollosi G.J."/>
            <person name="Szarkandi J.G."/>
            <person name="Papp V."/>
            <person name="Albert L."/>
            <person name="Andreopoulos W."/>
            <person name="Angelini C."/>
            <person name="Antonin V."/>
            <person name="Barry K.W."/>
            <person name="Bougher N.L."/>
            <person name="Buchanan P."/>
            <person name="Buyck B."/>
            <person name="Bense V."/>
            <person name="Catcheside P."/>
            <person name="Chovatia M."/>
            <person name="Cooper J."/>
            <person name="Damon W."/>
            <person name="Desjardin D."/>
            <person name="Finy P."/>
            <person name="Geml J."/>
            <person name="Haridas S."/>
            <person name="Hughes K."/>
            <person name="Justo A."/>
            <person name="Karasinski D."/>
            <person name="Kautmanova I."/>
            <person name="Kiss B."/>
            <person name="Kocsube S."/>
            <person name="Kotiranta H."/>
            <person name="LaButti K.M."/>
            <person name="Lechner B.E."/>
            <person name="Liimatainen K."/>
            <person name="Lipzen A."/>
            <person name="Lukacs Z."/>
            <person name="Mihaltcheva S."/>
            <person name="Morgado L.N."/>
            <person name="Niskanen T."/>
            <person name="Noordeloos M.E."/>
            <person name="Ohm R.A."/>
            <person name="Ortiz-Santana B."/>
            <person name="Ovrebo C."/>
            <person name="Racz N."/>
            <person name="Riley R."/>
            <person name="Savchenko A."/>
            <person name="Shiryaev A."/>
            <person name="Soop K."/>
            <person name="Spirin V."/>
            <person name="Szebenyi C."/>
            <person name="Tomsovsky M."/>
            <person name="Tulloss R.E."/>
            <person name="Uehling J."/>
            <person name="Grigoriev I.V."/>
            <person name="Vagvolgyi C."/>
            <person name="Papp T."/>
            <person name="Martin F.M."/>
            <person name="Miettinen O."/>
            <person name="Hibbett D.S."/>
            <person name="Nagy L.G."/>
        </authorList>
    </citation>
    <scope>NUCLEOTIDE SEQUENCE [LARGE SCALE GENOMIC DNA]</scope>
    <source>
        <strain evidence="1 2">NL-1719</strain>
    </source>
</reference>
<dbReference type="Proteomes" id="UP000308600">
    <property type="component" value="Unassembled WGS sequence"/>
</dbReference>
<dbReference type="EMBL" id="ML208628">
    <property type="protein sequence ID" value="TFK61792.1"/>
    <property type="molecule type" value="Genomic_DNA"/>
</dbReference>
<organism evidence="1 2">
    <name type="scientific">Pluteus cervinus</name>
    <dbReference type="NCBI Taxonomy" id="181527"/>
    <lineage>
        <taxon>Eukaryota</taxon>
        <taxon>Fungi</taxon>
        <taxon>Dikarya</taxon>
        <taxon>Basidiomycota</taxon>
        <taxon>Agaricomycotina</taxon>
        <taxon>Agaricomycetes</taxon>
        <taxon>Agaricomycetidae</taxon>
        <taxon>Agaricales</taxon>
        <taxon>Pluteineae</taxon>
        <taxon>Pluteaceae</taxon>
        <taxon>Pluteus</taxon>
    </lineage>
</organism>
<keyword evidence="2" id="KW-1185">Reference proteome</keyword>
<sequence>MPLALASAYFADMTTWGKHSDGEEYLVYNTGHRYRKKIQVKIIGHVMEDMLDRQLHPEVAHSVIETEAHTLSIQLRASDKPTRKPLFYAAVANLKKMEDRVQVGEVVPVNLWMSGRGVRPDTIFLSTNVVRGRRPQKVSVQRHDGSEVDAQHINSKLQNKDVAAIFTVRHHVAHGFVETFHGILECLRICPH</sequence>
<gene>
    <name evidence="1" type="ORF">BDN72DRAFT_903785</name>
</gene>
<protein>
    <submittedName>
        <fullName evidence="1">Uncharacterized protein</fullName>
    </submittedName>
</protein>
<evidence type="ECO:0000313" key="2">
    <source>
        <dbReference type="Proteomes" id="UP000308600"/>
    </source>
</evidence>
<accession>A0ACD3AAD9</accession>
<evidence type="ECO:0000313" key="1">
    <source>
        <dbReference type="EMBL" id="TFK61792.1"/>
    </source>
</evidence>